<feature type="region of interest" description="Disordered" evidence="13">
    <location>
        <begin position="107"/>
        <end position="135"/>
    </location>
</feature>
<evidence type="ECO:0000256" key="13">
    <source>
        <dbReference type="SAM" id="MobiDB-lite"/>
    </source>
</evidence>
<evidence type="ECO:0000256" key="3">
    <source>
        <dbReference type="ARBA" id="ARBA00006702"/>
    </source>
</evidence>
<evidence type="ECO:0000256" key="9">
    <source>
        <dbReference type="ARBA" id="ARBA00023211"/>
    </source>
</evidence>
<gene>
    <name evidence="15" type="ORF">PVAP13_3KG061900</name>
</gene>
<evidence type="ECO:0000256" key="11">
    <source>
        <dbReference type="ARBA" id="ARBA00048336"/>
    </source>
</evidence>
<evidence type="ECO:0000259" key="14">
    <source>
        <dbReference type="PROSITE" id="PS51746"/>
    </source>
</evidence>
<dbReference type="InterPro" id="IPR000222">
    <property type="entry name" value="PP2C_BS"/>
</dbReference>
<dbReference type="PROSITE" id="PS51746">
    <property type="entry name" value="PPM_2"/>
    <property type="match status" value="1"/>
</dbReference>
<dbReference type="SMART" id="SM00331">
    <property type="entry name" value="PP2C_SIG"/>
    <property type="match status" value="1"/>
</dbReference>
<dbReference type="SUPFAM" id="SSF81606">
    <property type="entry name" value="PP2C-like"/>
    <property type="match status" value="1"/>
</dbReference>
<evidence type="ECO:0000313" key="15">
    <source>
        <dbReference type="EMBL" id="KAG2623461.1"/>
    </source>
</evidence>
<feature type="region of interest" description="Disordered" evidence="13">
    <location>
        <begin position="235"/>
        <end position="257"/>
    </location>
</feature>
<dbReference type="InterPro" id="IPR001932">
    <property type="entry name" value="PPM-type_phosphatase-like_dom"/>
</dbReference>
<organism evidence="15 16">
    <name type="scientific">Panicum virgatum</name>
    <name type="common">Blackwell switchgrass</name>
    <dbReference type="NCBI Taxonomy" id="38727"/>
    <lineage>
        <taxon>Eukaryota</taxon>
        <taxon>Viridiplantae</taxon>
        <taxon>Streptophyta</taxon>
        <taxon>Embryophyta</taxon>
        <taxon>Tracheophyta</taxon>
        <taxon>Spermatophyta</taxon>
        <taxon>Magnoliopsida</taxon>
        <taxon>Liliopsida</taxon>
        <taxon>Poales</taxon>
        <taxon>Poaceae</taxon>
        <taxon>PACMAD clade</taxon>
        <taxon>Panicoideae</taxon>
        <taxon>Panicodae</taxon>
        <taxon>Paniceae</taxon>
        <taxon>Panicinae</taxon>
        <taxon>Panicum</taxon>
        <taxon>Panicum sect. Hiantes</taxon>
    </lineage>
</organism>
<evidence type="ECO:0000256" key="10">
    <source>
        <dbReference type="ARBA" id="ARBA00047761"/>
    </source>
</evidence>
<keyword evidence="6 12" id="KW-0378">Hydrolase</keyword>
<evidence type="ECO:0000256" key="12">
    <source>
        <dbReference type="RuleBase" id="RU003465"/>
    </source>
</evidence>
<dbReference type="GO" id="GO:0046872">
    <property type="term" value="F:metal ion binding"/>
    <property type="evidence" value="ECO:0007669"/>
    <property type="project" value="UniProtKB-KW"/>
</dbReference>
<keyword evidence="9" id="KW-0464">Manganese</keyword>
<evidence type="ECO:0000256" key="4">
    <source>
        <dbReference type="ARBA" id="ARBA00013081"/>
    </source>
</evidence>
<comment type="cofactor">
    <cofactor evidence="2">
        <name>Mg(2+)</name>
        <dbReference type="ChEBI" id="CHEBI:18420"/>
    </cofactor>
</comment>
<evidence type="ECO:0000256" key="1">
    <source>
        <dbReference type="ARBA" id="ARBA00001936"/>
    </source>
</evidence>
<dbReference type="SMART" id="SM00332">
    <property type="entry name" value="PP2Cc"/>
    <property type="match status" value="1"/>
</dbReference>
<evidence type="ECO:0000313" key="16">
    <source>
        <dbReference type="Proteomes" id="UP000823388"/>
    </source>
</evidence>
<evidence type="ECO:0000256" key="8">
    <source>
        <dbReference type="ARBA" id="ARBA00022912"/>
    </source>
</evidence>
<dbReference type="Pfam" id="PF00481">
    <property type="entry name" value="PP2C"/>
    <property type="match status" value="1"/>
</dbReference>
<evidence type="ECO:0000256" key="7">
    <source>
        <dbReference type="ARBA" id="ARBA00022842"/>
    </source>
</evidence>
<keyword evidence="7" id="KW-0460">Magnesium</keyword>
<evidence type="ECO:0000256" key="5">
    <source>
        <dbReference type="ARBA" id="ARBA00022723"/>
    </source>
</evidence>
<evidence type="ECO:0000256" key="6">
    <source>
        <dbReference type="ARBA" id="ARBA00022801"/>
    </source>
</evidence>
<dbReference type="InterPro" id="IPR036457">
    <property type="entry name" value="PPM-type-like_dom_sf"/>
</dbReference>
<feature type="domain" description="PPM-type phosphatase" evidence="14">
    <location>
        <begin position="166"/>
        <end position="447"/>
    </location>
</feature>
<evidence type="ECO:0000256" key="2">
    <source>
        <dbReference type="ARBA" id="ARBA00001946"/>
    </source>
</evidence>
<dbReference type="OrthoDB" id="10264738at2759"/>
<keyword evidence="8 12" id="KW-0904">Protein phosphatase</keyword>
<proteinExistence type="inferred from homology"/>
<dbReference type="EMBL" id="CM029041">
    <property type="protein sequence ID" value="KAG2623461.1"/>
    <property type="molecule type" value="Genomic_DNA"/>
</dbReference>
<dbReference type="AlphaFoldDB" id="A0A8T0UHG7"/>
<dbReference type="Proteomes" id="UP000823388">
    <property type="component" value="Chromosome 3K"/>
</dbReference>
<comment type="caution">
    <text evidence="15">The sequence shown here is derived from an EMBL/GenBank/DDBJ whole genome shotgun (WGS) entry which is preliminary data.</text>
</comment>
<dbReference type="PANTHER" id="PTHR47992">
    <property type="entry name" value="PROTEIN PHOSPHATASE"/>
    <property type="match status" value="1"/>
</dbReference>
<sequence length="453" mass="46970">MLHGVRFLRSAAAALARLAHAILGSAGGWALLLRFMPLCPGPTSVATTTATAVPAPSWHHQQQPGRAAPSSKKQVHPAALAVDEIKPAGCGKDQQLTTPAALVLPALNSKQEQQQQGEKTAKAARGRPPRLTIPPPVACAPGVDPFGAAADRETDVATELEVQGEGFCLASRRGVRHAMEDGYGVIAHHITQGGSQLAFYGVYDGHGGRAAVDFVADKLGKNVVAALAAASTAAGRQAESGLPSPPPTGEEEDESETEQVVAAIRAAYLTTDSEFLSQQGVRGGACAATALVKDGDLYVANVGDCRAVLGSRGGVATALTSDHTAAREDERRRIESSGGYVSCGSGGVWRVQDCLAVSRAFGDASMKPWVTCEPEVSRRRLTPDCQFLVVASDGLWNKVSCQEAVSAAAAAAAAPSSSAAVGPCKELVALARTRGSRDDITVMVVDLQRFLQL</sequence>
<comment type="catalytic activity">
    <reaction evidence="10">
        <text>O-phospho-L-seryl-[protein] + H2O = L-seryl-[protein] + phosphate</text>
        <dbReference type="Rhea" id="RHEA:20629"/>
        <dbReference type="Rhea" id="RHEA-COMP:9863"/>
        <dbReference type="Rhea" id="RHEA-COMP:11604"/>
        <dbReference type="ChEBI" id="CHEBI:15377"/>
        <dbReference type="ChEBI" id="CHEBI:29999"/>
        <dbReference type="ChEBI" id="CHEBI:43474"/>
        <dbReference type="ChEBI" id="CHEBI:83421"/>
        <dbReference type="EC" id="3.1.3.16"/>
    </reaction>
</comment>
<dbReference type="CDD" id="cd00143">
    <property type="entry name" value="PP2Cc"/>
    <property type="match status" value="1"/>
</dbReference>
<feature type="compositionally biased region" description="Polar residues" evidence="13">
    <location>
        <begin position="108"/>
        <end position="118"/>
    </location>
</feature>
<comment type="catalytic activity">
    <reaction evidence="11">
        <text>O-phospho-L-threonyl-[protein] + H2O = L-threonyl-[protein] + phosphate</text>
        <dbReference type="Rhea" id="RHEA:47004"/>
        <dbReference type="Rhea" id="RHEA-COMP:11060"/>
        <dbReference type="Rhea" id="RHEA-COMP:11605"/>
        <dbReference type="ChEBI" id="CHEBI:15377"/>
        <dbReference type="ChEBI" id="CHEBI:30013"/>
        <dbReference type="ChEBI" id="CHEBI:43474"/>
        <dbReference type="ChEBI" id="CHEBI:61977"/>
        <dbReference type="EC" id="3.1.3.16"/>
    </reaction>
</comment>
<dbReference type="InterPro" id="IPR015655">
    <property type="entry name" value="PP2C"/>
</dbReference>
<dbReference type="PROSITE" id="PS01032">
    <property type="entry name" value="PPM_1"/>
    <property type="match status" value="1"/>
</dbReference>
<keyword evidence="5" id="KW-0479">Metal-binding</keyword>
<dbReference type="GO" id="GO:0004722">
    <property type="term" value="F:protein serine/threonine phosphatase activity"/>
    <property type="evidence" value="ECO:0007669"/>
    <property type="project" value="UniProtKB-EC"/>
</dbReference>
<reference evidence="15" key="1">
    <citation type="submission" date="2020-05" db="EMBL/GenBank/DDBJ databases">
        <title>WGS assembly of Panicum virgatum.</title>
        <authorList>
            <person name="Lovell J.T."/>
            <person name="Jenkins J."/>
            <person name="Shu S."/>
            <person name="Juenger T.E."/>
            <person name="Schmutz J."/>
        </authorList>
    </citation>
    <scope>NUCLEOTIDE SEQUENCE</scope>
    <source>
        <strain evidence="15">AP13</strain>
    </source>
</reference>
<protein>
    <recommendedName>
        <fullName evidence="4">protein-serine/threonine phosphatase</fullName>
        <ecNumber evidence="4">3.1.3.16</ecNumber>
    </recommendedName>
</protein>
<accession>A0A8T0UHG7</accession>
<dbReference type="EC" id="3.1.3.16" evidence="4"/>
<dbReference type="FunFam" id="3.60.40.10:FF:000079">
    <property type="entry name" value="Probable protein phosphatase 2C 74"/>
    <property type="match status" value="1"/>
</dbReference>
<name>A0A8T0UHG7_PANVG</name>
<dbReference type="Gene3D" id="3.60.40.10">
    <property type="entry name" value="PPM-type phosphatase domain"/>
    <property type="match status" value="1"/>
</dbReference>
<feature type="region of interest" description="Disordered" evidence="13">
    <location>
        <begin position="52"/>
        <end position="73"/>
    </location>
</feature>
<comment type="similarity">
    <text evidence="3 12">Belongs to the PP2C family.</text>
</comment>
<keyword evidence="16" id="KW-1185">Reference proteome</keyword>
<comment type="cofactor">
    <cofactor evidence="1">
        <name>Mn(2+)</name>
        <dbReference type="ChEBI" id="CHEBI:29035"/>
    </cofactor>
</comment>